<organism evidence="2 3">
    <name type="scientific">Bailinhaonella thermotolerans</name>
    <dbReference type="NCBI Taxonomy" id="1070861"/>
    <lineage>
        <taxon>Bacteria</taxon>
        <taxon>Bacillati</taxon>
        <taxon>Actinomycetota</taxon>
        <taxon>Actinomycetes</taxon>
        <taxon>Streptosporangiales</taxon>
        <taxon>Streptosporangiaceae</taxon>
        <taxon>Bailinhaonella</taxon>
    </lineage>
</organism>
<name>A0A3A4B556_9ACTN</name>
<evidence type="ECO:0000259" key="1">
    <source>
        <dbReference type="Pfam" id="PF25148"/>
    </source>
</evidence>
<dbReference type="Pfam" id="PF25148">
    <property type="entry name" value="DUF7824"/>
    <property type="match status" value="1"/>
</dbReference>
<dbReference type="InterPro" id="IPR056726">
    <property type="entry name" value="DUF7824"/>
</dbReference>
<reference evidence="2 3" key="1">
    <citation type="submission" date="2018-09" db="EMBL/GenBank/DDBJ databases">
        <title>YIM 75507 draft genome.</title>
        <authorList>
            <person name="Tang S."/>
            <person name="Feng Y."/>
        </authorList>
    </citation>
    <scope>NUCLEOTIDE SEQUENCE [LARGE SCALE GENOMIC DNA]</scope>
    <source>
        <strain evidence="2 3">YIM 75507</strain>
    </source>
</reference>
<sequence>MWERVRALIDAKDPDGVAALVVTLSDHERPEVAKALPGHLTAIRERGGDSWAVEEYGAELRAAGVGVLGGAAAIATWLNRRGLQPGWRSGDDSGRLAWILRHRPAELRADLGRRMALKLRGRRDRDAALALALLRESGEEPPLHGPLVLAWVTDAGRADRADPLLPALLPQIFEADGVGRLLREDHHDVRSWQVMLAGMARDGDVDRRFLLDGCVTRFLRGGADTDLRFFVRLHDLLEPSDDEIRPRLLDYVRLLPAAPGPVASLALRHLRALGGLPPEHVAECVEALLFRPEAALVRAGLSWLDRCVRHDPSLIGSLASAFHSTSREVQERAVRIALKHAPLMTAESRAALADAVPLLPPDLAVRLAGTFGGEVPEEEADGFVPGELPGVPPDKGVSPREFTRGELINALRRYPSGRVAVERLMAGLVTLAHRDRPGVRAALERSLGQATKPWQSRPWAQAYDWLCAAGHVIAGTATWDWSRRMPPADLVAPPQLMLLHRCAEILAAVERDEIPPVLLATPTRASGHVDAGVLVSRMEEHEAAGVKPLSADLQQALLRLPRTPDPEAAERAGRLTSAAGGIVAAWLAGTARPEPQVSVRWAARVGSSGESTWLDDKEPDVDFHYVKPVVTSRAPRTGLPLIDLLLNRDPGGFHGDRDQLSALPAVLPSHREVAAAHLVPFLPASWDRATAAAEEVARAVTGEGPAGEAVALALAYRLAENGDAYGGRAEDERRILPAIWALTARGELPAAEMGRQIGFLVTRKGLKLGRFLPALERTAQRGAHAEVFTMIVSAIPALASARRLPHRLDALLVLARRIAVGTGIRGAFPEIAALAARTGRSAAVREARRLHEFVSSTGSDMRGVSA</sequence>
<dbReference type="Proteomes" id="UP000265768">
    <property type="component" value="Unassembled WGS sequence"/>
</dbReference>
<comment type="caution">
    <text evidence="2">The sequence shown here is derived from an EMBL/GenBank/DDBJ whole genome shotgun (WGS) entry which is preliminary data.</text>
</comment>
<evidence type="ECO:0000313" key="2">
    <source>
        <dbReference type="EMBL" id="RJL33201.1"/>
    </source>
</evidence>
<feature type="domain" description="DUF7824" evidence="1">
    <location>
        <begin position="500"/>
        <end position="575"/>
    </location>
</feature>
<gene>
    <name evidence="2" type="ORF">D5H75_10195</name>
</gene>
<dbReference type="AlphaFoldDB" id="A0A3A4B556"/>
<dbReference type="EMBL" id="QZEY01000003">
    <property type="protein sequence ID" value="RJL33201.1"/>
    <property type="molecule type" value="Genomic_DNA"/>
</dbReference>
<keyword evidence="3" id="KW-1185">Reference proteome</keyword>
<evidence type="ECO:0000313" key="3">
    <source>
        <dbReference type="Proteomes" id="UP000265768"/>
    </source>
</evidence>
<protein>
    <recommendedName>
        <fullName evidence="1">DUF7824 domain-containing protein</fullName>
    </recommendedName>
</protein>
<accession>A0A3A4B556</accession>
<proteinExistence type="predicted"/>